<proteinExistence type="predicted"/>
<gene>
    <name evidence="2" type="ORF">CYCCA115_LOCUS229</name>
</gene>
<keyword evidence="3" id="KW-1185">Reference proteome</keyword>
<reference evidence="2" key="1">
    <citation type="submission" date="2023-08" db="EMBL/GenBank/DDBJ databases">
        <authorList>
            <person name="Audoor S."/>
            <person name="Bilcke G."/>
        </authorList>
    </citation>
    <scope>NUCLEOTIDE SEQUENCE</scope>
</reference>
<dbReference type="AlphaFoldDB" id="A0AAD2CBT4"/>
<evidence type="ECO:0000313" key="2">
    <source>
        <dbReference type="EMBL" id="CAJ1897613.1"/>
    </source>
</evidence>
<feature type="compositionally biased region" description="Polar residues" evidence="1">
    <location>
        <begin position="104"/>
        <end position="113"/>
    </location>
</feature>
<dbReference type="EMBL" id="CAKOGP040000001">
    <property type="protein sequence ID" value="CAJ1897613.1"/>
    <property type="molecule type" value="Genomic_DNA"/>
</dbReference>
<feature type="region of interest" description="Disordered" evidence="1">
    <location>
        <begin position="104"/>
        <end position="153"/>
    </location>
</feature>
<accession>A0AAD2CBT4</accession>
<comment type="caution">
    <text evidence="2">The sequence shown here is derived from an EMBL/GenBank/DDBJ whole genome shotgun (WGS) entry which is preliminary data.</text>
</comment>
<organism evidence="2 3">
    <name type="scientific">Cylindrotheca closterium</name>
    <dbReference type="NCBI Taxonomy" id="2856"/>
    <lineage>
        <taxon>Eukaryota</taxon>
        <taxon>Sar</taxon>
        <taxon>Stramenopiles</taxon>
        <taxon>Ochrophyta</taxon>
        <taxon>Bacillariophyta</taxon>
        <taxon>Bacillariophyceae</taxon>
        <taxon>Bacillariophycidae</taxon>
        <taxon>Bacillariales</taxon>
        <taxon>Bacillariaceae</taxon>
        <taxon>Cylindrotheca</taxon>
    </lineage>
</organism>
<evidence type="ECO:0000313" key="3">
    <source>
        <dbReference type="Proteomes" id="UP001295423"/>
    </source>
</evidence>
<name>A0AAD2CBT4_9STRA</name>
<sequence>MATRVVSLLEMIASRGGIVKTTNAPGAWAIIAQWRRYFELKGEEVDEEEYTEEFKRAFADVRMEQKSEDQQQQLKETILAPIADPGVVEARKYFAMQYLRSLTQESQSGIPTPSSNPFPSGPTVEERNAQAERILNNPDLRIPTGDEFLNLAQ</sequence>
<protein>
    <submittedName>
        <fullName evidence="2">Uncharacterized protein</fullName>
    </submittedName>
</protein>
<evidence type="ECO:0000256" key="1">
    <source>
        <dbReference type="SAM" id="MobiDB-lite"/>
    </source>
</evidence>
<dbReference type="Proteomes" id="UP001295423">
    <property type="component" value="Unassembled WGS sequence"/>
</dbReference>